<keyword evidence="3" id="KW-1185">Reference proteome</keyword>
<evidence type="ECO:0000313" key="2">
    <source>
        <dbReference type="EMBL" id="KAK6301331.1"/>
    </source>
</evidence>
<name>A0AAN8LA66_9TELE</name>
<accession>A0AAN8LA66</accession>
<evidence type="ECO:0000256" key="1">
    <source>
        <dbReference type="SAM" id="MobiDB-lite"/>
    </source>
</evidence>
<reference evidence="2 3" key="1">
    <citation type="submission" date="2021-04" db="EMBL/GenBank/DDBJ databases">
        <authorList>
            <person name="De Guttry C."/>
            <person name="Zahm M."/>
            <person name="Klopp C."/>
            <person name="Cabau C."/>
            <person name="Louis A."/>
            <person name="Berthelot C."/>
            <person name="Parey E."/>
            <person name="Roest Crollius H."/>
            <person name="Montfort J."/>
            <person name="Robinson-Rechavi M."/>
            <person name="Bucao C."/>
            <person name="Bouchez O."/>
            <person name="Gislard M."/>
            <person name="Lluch J."/>
            <person name="Milhes M."/>
            <person name="Lampietro C."/>
            <person name="Lopez Roques C."/>
            <person name="Donnadieu C."/>
            <person name="Braasch I."/>
            <person name="Desvignes T."/>
            <person name="Postlethwait J."/>
            <person name="Bobe J."/>
            <person name="Wedekind C."/>
            <person name="Guiguen Y."/>
        </authorList>
    </citation>
    <scope>NUCLEOTIDE SEQUENCE [LARGE SCALE GENOMIC DNA]</scope>
    <source>
        <strain evidence="2">Cs_M1</strain>
        <tissue evidence="2">Blood</tissue>
    </source>
</reference>
<protein>
    <submittedName>
        <fullName evidence="2">Uncharacterized protein</fullName>
    </submittedName>
</protein>
<proteinExistence type="predicted"/>
<feature type="compositionally biased region" description="Low complexity" evidence="1">
    <location>
        <begin position="93"/>
        <end position="105"/>
    </location>
</feature>
<dbReference type="Proteomes" id="UP001356427">
    <property type="component" value="Unassembled WGS sequence"/>
</dbReference>
<gene>
    <name evidence="2" type="ORF">J4Q44_G00294290</name>
</gene>
<evidence type="ECO:0000313" key="3">
    <source>
        <dbReference type="Proteomes" id="UP001356427"/>
    </source>
</evidence>
<organism evidence="2 3">
    <name type="scientific">Coregonus suidteri</name>
    <dbReference type="NCBI Taxonomy" id="861788"/>
    <lineage>
        <taxon>Eukaryota</taxon>
        <taxon>Metazoa</taxon>
        <taxon>Chordata</taxon>
        <taxon>Craniata</taxon>
        <taxon>Vertebrata</taxon>
        <taxon>Euteleostomi</taxon>
        <taxon>Actinopterygii</taxon>
        <taxon>Neopterygii</taxon>
        <taxon>Teleostei</taxon>
        <taxon>Protacanthopterygii</taxon>
        <taxon>Salmoniformes</taxon>
        <taxon>Salmonidae</taxon>
        <taxon>Coregoninae</taxon>
        <taxon>Coregonus</taxon>
    </lineage>
</organism>
<dbReference type="AlphaFoldDB" id="A0AAN8LA66"/>
<dbReference type="EMBL" id="JAGTTL010000027">
    <property type="protein sequence ID" value="KAK6301331.1"/>
    <property type="molecule type" value="Genomic_DNA"/>
</dbReference>
<sequence length="105" mass="11697">MSSLSYSPPAKEEEVCWTEKEALVKEEEEEEDVTIQKQVDGGEAVTVKEEEKDAFRVKEEEDVTVKEEGCSFWSERRGGDDCHIDKGGGRRGGNWISGSGFPKAP</sequence>
<comment type="caution">
    <text evidence="2">The sequence shown here is derived from an EMBL/GenBank/DDBJ whole genome shotgun (WGS) entry which is preliminary data.</text>
</comment>
<feature type="region of interest" description="Disordered" evidence="1">
    <location>
        <begin position="76"/>
        <end position="105"/>
    </location>
</feature>
<feature type="compositionally biased region" description="Basic and acidic residues" evidence="1">
    <location>
        <begin position="76"/>
        <end position="88"/>
    </location>
</feature>